<gene>
    <name evidence="1" type="ORF">SAMN06295900_11064</name>
</gene>
<dbReference type="AlphaFoldDB" id="A0A1X7FNE7"/>
<dbReference type="RefSeq" id="WP_085228801.1">
    <property type="nucleotide sequence ID" value="NZ_BSQD01000007.1"/>
</dbReference>
<dbReference type="EMBL" id="FXAH01000010">
    <property type="protein sequence ID" value="SMF55601.1"/>
    <property type="molecule type" value="Genomic_DNA"/>
</dbReference>
<dbReference type="STRING" id="28094.SAMN06295900_11064"/>
<protein>
    <submittedName>
        <fullName evidence="1">Uncharacterized protein</fullName>
    </submittedName>
</protein>
<proteinExistence type="predicted"/>
<name>A0A1X7FNE7_TRICW</name>
<reference evidence="2" key="1">
    <citation type="submission" date="2017-04" db="EMBL/GenBank/DDBJ databases">
        <authorList>
            <person name="Varghese N."/>
            <person name="Submissions S."/>
        </authorList>
    </citation>
    <scope>NUCLEOTIDE SEQUENCE [LARGE SCALE GENOMIC DNA]</scope>
    <source>
        <strain evidence="2">Ballard 720</strain>
    </source>
</reference>
<dbReference type="OrthoDB" id="7015774at2"/>
<dbReference type="Pfam" id="PF19952">
    <property type="entry name" value="DUF6414"/>
    <property type="match status" value="1"/>
</dbReference>
<keyword evidence="2" id="KW-1185">Reference proteome</keyword>
<organism evidence="1 2">
    <name type="scientific">Trinickia caryophylli</name>
    <name type="common">Paraburkholderia caryophylli</name>
    <dbReference type="NCBI Taxonomy" id="28094"/>
    <lineage>
        <taxon>Bacteria</taxon>
        <taxon>Pseudomonadati</taxon>
        <taxon>Pseudomonadota</taxon>
        <taxon>Betaproteobacteria</taxon>
        <taxon>Burkholderiales</taxon>
        <taxon>Burkholderiaceae</taxon>
        <taxon>Trinickia</taxon>
    </lineage>
</organism>
<dbReference type="Proteomes" id="UP000192911">
    <property type="component" value="Unassembled WGS sequence"/>
</dbReference>
<accession>A0A1X7FNE7</accession>
<dbReference type="InterPro" id="IPR045633">
    <property type="entry name" value="DUF6414"/>
</dbReference>
<dbReference type="GeneID" id="95553381"/>
<evidence type="ECO:0000313" key="2">
    <source>
        <dbReference type="Proteomes" id="UP000192911"/>
    </source>
</evidence>
<evidence type="ECO:0000313" key="1">
    <source>
        <dbReference type="EMBL" id="SMF55601.1"/>
    </source>
</evidence>
<sequence>MNLYIEPIYLNEKMVLNCAAYVFKGVTMEAEISQSQTTKSRKNLTVGLKFLSELISPISFSGEHGGEKSEVSKTARRYTMGGLHMSLIDALNEQEYIIKDLDIEKIPPRDKFIELNAILRPIDFYSIIEAIKVSTPLIVQVLQNFGDKFNPQIFNKNIKNDLTKYESLVSRILNDLETDYLKSGQLEMIMVDPDTQRQIGVLDVDVSDFDALSMKAKLTDGCFRVIGRVSKHAQNGESISLVQRTILSSVLSILEKFMRATDVDGVEKYKRAMNTAKGFAQQICQLSLPGPALRMMAMSICI</sequence>